<evidence type="ECO:0000256" key="1">
    <source>
        <dbReference type="ARBA" id="ARBA00022723"/>
    </source>
</evidence>
<keyword evidence="8" id="KW-1185">Reference proteome</keyword>
<dbReference type="InterPro" id="IPR044861">
    <property type="entry name" value="IPNS-like_FE2OG_OXY"/>
</dbReference>
<feature type="domain" description="Fe2OG dioxygenase" evidence="6">
    <location>
        <begin position="112"/>
        <end position="212"/>
    </location>
</feature>
<dbReference type="Pfam" id="PF03171">
    <property type="entry name" value="2OG-FeII_Oxy"/>
    <property type="match status" value="1"/>
</dbReference>
<feature type="region of interest" description="Disordered" evidence="5">
    <location>
        <begin position="1"/>
        <end position="28"/>
    </location>
</feature>
<protein>
    <submittedName>
        <fullName evidence="7">Oxidoreductase, putative</fullName>
        <ecNumber evidence="7">1.14.11.23</ecNumber>
    </submittedName>
</protein>
<evidence type="ECO:0000256" key="3">
    <source>
        <dbReference type="ARBA" id="ARBA00023004"/>
    </source>
</evidence>
<evidence type="ECO:0000259" key="6">
    <source>
        <dbReference type="PROSITE" id="PS51471"/>
    </source>
</evidence>
<dbReference type="InterPro" id="IPR005123">
    <property type="entry name" value="Oxoglu/Fe-dep_dioxygenase_dom"/>
</dbReference>
<keyword evidence="4 7" id="KW-0560">Oxidoreductase</keyword>
<dbReference type="GO" id="GO:0031418">
    <property type="term" value="F:L-ascorbic acid binding"/>
    <property type="evidence" value="ECO:0007669"/>
    <property type="project" value="UniProtKB-KW"/>
</dbReference>
<evidence type="ECO:0000256" key="4">
    <source>
        <dbReference type="RuleBase" id="RU003682"/>
    </source>
</evidence>
<dbReference type="GO" id="GO:0016491">
    <property type="term" value="F:oxidoreductase activity"/>
    <property type="evidence" value="ECO:0007669"/>
    <property type="project" value="UniProtKB-KW"/>
</dbReference>
<dbReference type="PANTHER" id="PTHR47991">
    <property type="entry name" value="OXOGLUTARATE/IRON-DEPENDENT DIOXYGENASE"/>
    <property type="match status" value="1"/>
</dbReference>
<evidence type="ECO:0000256" key="2">
    <source>
        <dbReference type="ARBA" id="ARBA00022896"/>
    </source>
</evidence>
<reference evidence="8" key="1">
    <citation type="journal article" date="2010" name="Nat. Biotechnol.">
        <title>Draft genome sequence of the oilseed species Ricinus communis.</title>
        <authorList>
            <person name="Chan A.P."/>
            <person name="Crabtree J."/>
            <person name="Zhao Q."/>
            <person name="Lorenzi H."/>
            <person name="Orvis J."/>
            <person name="Puiu D."/>
            <person name="Melake-Berhan A."/>
            <person name="Jones K.M."/>
            <person name="Redman J."/>
            <person name="Chen G."/>
            <person name="Cahoon E.B."/>
            <person name="Gedil M."/>
            <person name="Stanke M."/>
            <person name="Haas B.J."/>
            <person name="Wortman J.R."/>
            <person name="Fraser-Liggett C.M."/>
            <person name="Ravel J."/>
            <person name="Rabinowicz P.D."/>
        </authorList>
    </citation>
    <scope>NUCLEOTIDE SEQUENCE [LARGE SCALE GENOMIC DNA]</scope>
    <source>
        <strain evidence="8">cv. Hale</strain>
    </source>
</reference>
<evidence type="ECO:0000313" key="7">
    <source>
        <dbReference type="EMBL" id="EEF28358.1"/>
    </source>
</evidence>
<gene>
    <name evidence="7" type="ORF">RCOM_0080040</name>
</gene>
<keyword evidence="1 4" id="KW-0479">Metal-binding</keyword>
<organism evidence="7 8">
    <name type="scientific">Ricinus communis</name>
    <name type="common">Castor bean</name>
    <dbReference type="NCBI Taxonomy" id="3988"/>
    <lineage>
        <taxon>Eukaryota</taxon>
        <taxon>Viridiplantae</taxon>
        <taxon>Streptophyta</taxon>
        <taxon>Embryophyta</taxon>
        <taxon>Tracheophyta</taxon>
        <taxon>Spermatophyta</taxon>
        <taxon>Magnoliopsida</taxon>
        <taxon>eudicotyledons</taxon>
        <taxon>Gunneridae</taxon>
        <taxon>Pentapetalae</taxon>
        <taxon>rosids</taxon>
        <taxon>fabids</taxon>
        <taxon>Malpighiales</taxon>
        <taxon>Euphorbiaceae</taxon>
        <taxon>Acalyphoideae</taxon>
        <taxon>Acalypheae</taxon>
        <taxon>Ricinus</taxon>
    </lineage>
</organism>
<dbReference type="eggNOG" id="KOG0143">
    <property type="taxonomic scope" value="Eukaryota"/>
</dbReference>
<dbReference type="SUPFAM" id="SSF51197">
    <property type="entry name" value="Clavaminate synthase-like"/>
    <property type="match status" value="1"/>
</dbReference>
<sequence>MASKKESTPKSVQELSNNGEEPPAKFFHKGNDAGISDVSVPLIEIPVVDIGLLTSPSTKKEELQKHRLALTSWGCFQFLMKSQQINEILLKAMAMSLDIGENCFLEQYGEQPLVTARFNYYPPCPRPNQILGVKPHADASAITILLQDKEVEGLQFLKDNEWFRVPIIPQALLVNVGDQVEIMSNGIFKSPVHRVVTNSERERITMAMFFIPGSDKEIKPADVLIDETRPRLYKKVKDYVSLYFQYYQLGRRPIEAAMM</sequence>
<keyword evidence="3 4" id="KW-0408">Iron</keyword>
<name>B9T708_RICCO</name>
<dbReference type="InParanoid" id="B9T708"/>
<keyword evidence="2" id="KW-0847">Vitamin C</keyword>
<dbReference type="PROSITE" id="PS51471">
    <property type="entry name" value="FE2OG_OXY"/>
    <property type="match status" value="1"/>
</dbReference>
<dbReference type="InterPro" id="IPR027443">
    <property type="entry name" value="IPNS-like_sf"/>
</dbReference>
<dbReference type="AlphaFoldDB" id="B9T708"/>
<dbReference type="Gene3D" id="2.60.120.330">
    <property type="entry name" value="B-lactam Antibiotic, Isopenicillin N Synthase, Chain"/>
    <property type="match status" value="1"/>
</dbReference>
<dbReference type="EC" id="1.14.11.23" evidence="7"/>
<dbReference type="InterPro" id="IPR050295">
    <property type="entry name" value="Plant_2OG-oxidoreductases"/>
</dbReference>
<comment type="similarity">
    <text evidence="4">Belongs to the iron/ascorbate-dependent oxidoreductase family.</text>
</comment>
<evidence type="ECO:0000313" key="8">
    <source>
        <dbReference type="Proteomes" id="UP000008311"/>
    </source>
</evidence>
<evidence type="ECO:0000256" key="5">
    <source>
        <dbReference type="SAM" id="MobiDB-lite"/>
    </source>
</evidence>
<dbReference type="GO" id="GO:0046872">
    <property type="term" value="F:metal ion binding"/>
    <property type="evidence" value="ECO:0007669"/>
    <property type="project" value="UniProtKB-KW"/>
</dbReference>
<dbReference type="EMBL" id="EQ974678">
    <property type="protein sequence ID" value="EEF28358.1"/>
    <property type="molecule type" value="Genomic_DNA"/>
</dbReference>
<proteinExistence type="inferred from homology"/>
<accession>B9T708</accession>
<dbReference type="Proteomes" id="UP000008311">
    <property type="component" value="Unassembled WGS sequence"/>
</dbReference>
<feature type="compositionally biased region" description="Polar residues" evidence="5">
    <location>
        <begin position="9"/>
        <end position="19"/>
    </location>
</feature>